<dbReference type="EMBL" id="JAGKQH010000019">
    <property type="protein sequence ID" value="KAG6571494.1"/>
    <property type="molecule type" value="Genomic_DNA"/>
</dbReference>
<evidence type="ECO:0000313" key="1">
    <source>
        <dbReference type="EMBL" id="KAG6571494.1"/>
    </source>
</evidence>
<comment type="caution">
    <text evidence="1">The sequence shown here is derived from an EMBL/GenBank/DDBJ whole genome shotgun (WGS) entry which is preliminary data.</text>
</comment>
<feature type="non-terminal residue" evidence="1">
    <location>
        <position position="1"/>
    </location>
</feature>
<organism evidence="1 2">
    <name type="scientific">Cucurbita argyrosperma subsp. sororia</name>
    <dbReference type="NCBI Taxonomy" id="37648"/>
    <lineage>
        <taxon>Eukaryota</taxon>
        <taxon>Viridiplantae</taxon>
        <taxon>Streptophyta</taxon>
        <taxon>Embryophyta</taxon>
        <taxon>Tracheophyta</taxon>
        <taxon>Spermatophyta</taxon>
        <taxon>Magnoliopsida</taxon>
        <taxon>eudicotyledons</taxon>
        <taxon>Gunneridae</taxon>
        <taxon>Pentapetalae</taxon>
        <taxon>rosids</taxon>
        <taxon>fabids</taxon>
        <taxon>Cucurbitales</taxon>
        <taxon>Cucurbitaceae</taxon>
        <taxon>Cucurbiteae</taxon>
        <taxon>Cucurbita</taxon>
    </lineage>
</organism>
<dbReference type="PROSITE" id="PS00285">
    <property type="entry name" value="POTATO_INHIBITOR"/>
    <property type="match status" value="1"/>
</dbReference>
<accession>A0AAV6LW45</accession>
<sequence length="72" mass="7996">MADFCPPGKNRWPELVGIKSTIAEHIIRKDNSNVEHVETILAGSAVTEDLRCDRVRIFVNIKGIIVQIPTIG</sequence>
<dbReference type="AlphaFoldDB" id="A0AAV6LW45"/>
<dbReference type="PANTHER" id="PTHR33091:SF53">
    <property type="entry name" value="OS08G0441300 PROTEIN"/>
    <property type="match status" value="1"/>
</dbReference>
<dbReference type="InterPro" id="IPR000864">
    <property type="entry name" value="Prot_inh_pot1"/>
</dbReference>
<evidence type="ECO:0000313" key="2">
    <source>
        <dbReference type="Proteomes" id="UP000685013"/>
    </source>
</evidence>
<dbReference type="GO" id="GO:0004867">
    <property type="term" value="F:serine-type endopeptidase inhibitor activity"/>
    <property type="evidence" value="ECO:0007669"/>
    <property type="project" value="InterPro"/>
</dbReference>
<dbReference type="GO" id="GO:0009611">
    <property type="term" value="P:response to wounding"/>
    <property type="evidence" value="ECO:0007669"/>
    <property type="project" value="InterPro"/>
</dbReference>
<name>A0AAV6LW45_9ROSI</name>
<dbReference type="PANTHER" id="PTHR33091">
    <property type="entry name" value="PROTEIN, PUTATIVE, EXPRESSED-RELATED"/>
    <property type="match status" value="1"/>
</dbReference>
<dbReference type="Pfam" id="PF00280">
    <property type="entry name" value="potato_inhibit"/>
    <property type="match status" value="1"/>
</dbReference>
<proteinExistence type="predicted"/>
<keyword evidence="2" id="KW-1185">Reference proteome</keyword>
<reference evidence="1 2" key="1">
    <citation type="journal article" date="2021" name="Hortic Res">
        <title>The domestication of Cucurbita argyrosperma as revealed by the genome of its wild relative.</title>
        <authorList>
            <person name="Barrera-Redondo J."/>
            <person name="Sanchez-de la Vega G."/>
            <person name="Aguirre-Liguori J.A."/>
            <person name="Castellanos-Morales G."/>
            <person name="Gutierrez-Guerrero Y.T."/>
            <person name="Aguirre-Dugua X."/>
            <person name="Aguirre-Planter E."/>
            <person name="Tenaillon M.I."/>
            <person name="Lira-Saade R."/>
            <person name="Eguiarte L.E."/>
        </authorList>
    </citation>
    <scope>NUCLEOTIDE SEQUENCE [LARGE SCALE GENOMIC DNA]</scope>
    <source>
        <strain evidence="1">JBR-2021</strain>
    </source>
</reference>
<protein>
    <submittedName>
        <fullName evidence="1">Uncharacterized protein</fullName>
    </submittedName>
</protein>
<dbReference type="Proteomes" id="UP000685013">
    <property type="component" value="Chromosome 19"/>
</dbReference>
<gene>
    <name evidence="1" type="ORF">SDJN03_28222</name>
</gene>